<organism evidence="1">
    <name type="scientific">marine sediment metagenome</name>
    <dbReference type="NCBI Taxonomy" id="412755"/>
    <lineage>
        <taxon>unclassified sequences</taxon>
        <taxon>metagenomes</taxon>
        <taxon>ecological metagenomes</taxon>
    </lineage>
</organism>
<feature type="non-terminal residue" evidence="1">
    <location>
        <position position="1"/>
    </location>
</feature>
<feature type="non-terminal residue" evidence="1">
    <location>
        <position position="473"/>
    </location>
</feature>
<protein>
    <submittedName>
        <fullName evidence="1">Uncharacterized protein</fullName>
    </submittedName>
</protein>
<dbReference type="EMBL" id="LAZR01042743">
    <property type="protein sequence ID" value="KKL08776.1"/>
    <property type="molecule type" value="Genomic_DNA"/>
</dbReference>
<accession>A0A0F9CT21</accession>
<comment type="caution">
    <text evidence="1">The sequence shown here is derived from an EMBL/GenBank/DDBJ whole genome shotgun (WGS) entry which is preliminary data.</text>
</comment>
<dbReference type="AlphaFoldDB" id="A0A0F9CT21"/>
<gene>
    <name evidence="1" type="ORF">LCGC14_2572480</name>
</gene>
<reference evidence="1" key="1">
    <citation type="journal article" date="2015" name="Nature">
        <title>Complex archaea that bridge the gap between prokaryotes and eukaryotes.</title>
        <authorList>
            <person name="Spang A."/>
            <person name="Saw J.H."/>
            <person name="Jorgensen S.L."/>
            <person name="Zaremba-Niedzwiedzka K."/>
            <person name="Martijn J."/>
            <person name="Lind A.E."/>
            <person name="van Eijk R."/>
            <person name="Schleper C."/>
            <person name="Guy L."/>
            <person name="Ettema T.J."/>
        </authorList>
    </citation>
    <scope>NUCLEOTIDE SEQUENCE</scope>
</reference>
<proteinExistence type="predicted"/>
<evidence type="ECO:0000313" key="1">
    <source>
        <dbReference type="EMBL" id="KKL08776.1"/>
    </source>
</evidence>
<name>A0A0F9CT21_9ZZZZ</name>
<sequence length="473" mass="49735">SLELGGFVYACKADNLYELDPTSARPLLDMQADRKNKPFQTYDDFDGHMSATVGAAILYPHRTGFWRYRSGRSINLSIDSIPGYREVSGILDIPVGLRHYATDAVGQWVYGIYKPKGFANATNCNIMVAFYQPGAAKELTWRTLISRSEDLLGLKIDSDKRLWFVQNPNDPATAAGTVTFDVASEATPVTSGSSISWSHTVAAGSQLALVVGISANEYLGVPNSVRFGGAAFTKYRQYAAEGAAVSASMWVLTGPIVGTNTITATFDLSQTGIHAGATGWSGVDQSSPLAGGTTATGTSTAPSATVGSAVGDIVLDVLAADGNPTATDDGGASTERWNNTAGTAVTGAGSSETGAASVVASWTLSTSGFWALLGASLQPAAVAQANAALNYLQLNDNGSPRTTLGSNRGAASSTYEHYAGEIRFDRRVQARYFRVETENFDSTTSLQMKIHRDGGGADVIGSPITSDDFHQID</sequence>